<sequence>MTDEKFAKKTQGNKGEIRKPRRRRPAQQKEQSEFEQKILELARVTRVTKGGKRMRFRTCLLIGDRKGRVGLGVAKGADVQISIEKAFRQAKKNIVHVPLFKETIPHEVSAKFGAAVIMLKPAPKGTGLKSGGATRMVLTLAGVPNAVSKILGGNNKINNAKATFVALRALKPRKEEVKEAKKEEKVENKETKPQVKQ</sequence>
<dbReference type="InterPro" id="IPR005324">
    <property type="entry name" value="Ribosomal_uS5_C"/>
</dbReference>
<name>A0A0G0VEP1_9BACT</name>
<dbReference type="Pfam" id="PF03719">
    <property type="entry name" value="Ribosomal_S5_C"/>
    <property type="match status" value="1"/>
</dbReference>
<gene>
    <name evidence="10" type="ORF">UU50_C0007G0032</name>
</gene>
<dbReference type="GO" id="GO:1990904">
    <property type="term" value="C:ribonucleoprotein complex"/>
    <property type="evidence" value="ECO:0007669"/>
    <property type="project" value="UniProtKB-UniRule"/>
</dbReference>
<dbReference type="PROSITE" id="PS00585">
    <property type="entry name" value="RIBOSOMAL_S5"/>
    <property type="match status" value="1"/>
</dbReference>
<protein>
    <recommendedName>
        <fullName evidence="4">Small ribosomal subunit protein uS5</fullName>
    </recommendedName>
    <alternativeName>
        <fullName evidence="5">30S ribosomal protein S5</fullName>
    </alternativeName>
</protein>
<dbReference type="Gene3D" id="3.30.230.10">
    <property type="match status" value="1"/>
</dbReference>
<dbReference type="FunFam" id="3.30.230.10:FF:000002">
    <property type="entry name" value="30S ribosomal protein S5"/>
    <property type="match status" value="1"/>
</dbReference>
<proteinExistence type="inferred from homology"/>
<feature type="region of interest" description="Disordered" evidence="8">
    <location>
        <begin position="1"/>
        <end position="32"/>
    </location>
</feature>
<dbReference type="GO" id="GO:0005840">
    <property type="term" value="C:ribosome"/>
    <property type="evidence" value="ECO:0007669"/>
    <property type="project" value="UniProtKB-KW"/>
</dbReference>
<comment type="similarity">
    <text evidence="1 7">Belongs to the universal ribosomal protein uS5 family.</text>
</comment>
<dbReference type="InterPro" id="IPR014721">
    <property type="entry name" value="Ribsml_uS5_D2-typ_fold_subgr"/>
</dbReference>
<dbReference type="PANTHER" id="PTHR48277:SF1">
    <property type="entry name" value="MITOCHONDRIAL RIBOSOMAL PROTEIN S5"/>
    <property type="match status" value="1"/>
</dbReference>
<keyword evidence="3 6" id="KW-0687">Ribonucleoprotein</keyword>
<dbReference type="GO" id="GO:0005737">
    <property type="term" value="C:cytoplasm"/>
    <property type="evidence" value="ECO:0007669"/>
    <property type="project" value="UniProtKB-ARBA"/>
</dbReference>
<dbReference type="InterPro" id="IPR013810">
    <property type="entry name" value="Ribosomal_uS5_N"/>
</dbReference>
<evidence type="ECO:0000256" key="6">
    <source>
        <dbReference type="PROSITE-ProRule" id="PRU00268"/>
    </source>
</evidence>
<accession>A0A0G0VEP1</accession>
<dbReference type="GO" id="GO:0006412">
    <property type="term" value="P:translation"/>
    <property type="evidence" value="ECO:0007669"/>
    <property type="project" value="InterPro"/>
</dbReference>
<dbReference type="PATRIC" id="fig|1618983.3.peg.377"/>
<feature type="domain" description="S5 DRBM" evidence="9">
    <location>
        <begin position="34"/>
        <end position="97"/>
    </location>
</feature>
<evidence type="ECO:0000256" key="1">
    <source>
        <dbReference type="ARBA" id="ARBA00008945"/>
    </source>
</evidence>
<evidence type="ECO:0000256" key="2">
    <source>
        <dbReference type="ARBA" id="ARBA00022980"/>
    </source>
</evidence>
<evidence type="ECO:0000313" key="11">
    <source>
        <dbReference type="Proteomes" id="UP000033930"/>
    </source>
</evidence>
<feature type="region of interest" description="Disordered" evidence="8">
    <location>
        <begin position="175"/>
        <end position="197"/>
    </location>
</feature>
<evidence type="ECO:0000313" key="10">
    <source>
        <dbReference type="EMBL" id="KKR99344.1"/>
    </source>
</evidence>
<dbReference type="EMBL" id="LCAW01000007">
    <property type="protein sequence ID" value="KKR99344.1"/>
    <property type="molecule type" value="Genomic_DNA"/>
</dbReference>
<evidence type="ECO:0000256" key="4">
    <source>
        <dbReference type="ARBA" id="ARBA00035255"/>
    </source>
</evidence>
<dbReference type="InterPro" id="IPR000851">
    <property type="entry name" value="Ribosomal_uS5"/>
</dbReference>
<dbReference type="GO" id="GO:0003723">
    <property type="term" value="F:RNA binding"/>
    <property type="evidence" value="ECO:0007669"/>
    <property type="project" value="InterPro"/>
</dbReference>
<evidence type="ECO:0000256" key="5">
    <source>
        <dbReference type="ARBA" id="ARBA00035519"/>
    </source>
</evidence>
<dbReference type="Gene3D" id="3.30.160.20">
    <property type="match status" value="1"/>
</dbReference>
<dbReference type="PANTHER" id="PTHR48277">
    <property type="entry name" value="MITOCHONDRIAL RIBOSOMAL PROTEIN S5"/>
    <property type="match status" value="1"/>
</dbReference>
<evidence type="ECO:0000256" key="3">
    <source>
        <dbReference type="ARBA" id="ARBA00023274"/>
    </source>
</evidence>
<dbReference type="Pfam" id="PF00333">
    <property type="entry name" value="Ribosomal_S5"/>
    <property type="match status" value="1"/>
</dbReference>
<reference evidence="10 11" key="1">
    <citation type="journal article" date="2015" name="Nature">
        <title>rRNA introns, odd ribosomes, and small enigmatic genomes across a large radiation of phyla.</title>
        <authorList>
            <person name="Brown C.T."/>
            <person name="Hug L.A."/>
            <person name="Thomas B.C."/>
            <person name="Sharon I."/>
            <person name="Castelle C.J."/>
            <person name="Singh A."/>
            <person name="Wilkins M.J."/>
            <person name="Williams K.H."/>
            <person name="Banfield J.F."/>
        </authorList>
    </citation>
    <scope>NUCLEOTIDE SEQUENCE [LARGE SCALE GENOMIC DNA]</scope>
</reference>
<evidence type="ECO:0000256" key="8">
    <source>
        <dbReference type="SAM" id="MobiDB-lite"/>
    </source>
</evidence>
<keyword evidence="2 6" id="KW-0689">Ribosomal protein</keyword>
<dbReference type="InterPro" id="IPR020568">
    <property type="entry name" value="Ribosomal_Su5_D2-typ_SF"/>
</dbReference>
<dbReference type="GO" id="GO:0003735">
    <property type="term" value="F:structural constituent of ribosome"/>
    <property type="evidence" value="ECO:0007669"/>
    <property type="project" value="UniProtKB-UniRule"/>
</dbReference>
<comment type="caution">
    <text evidence="10">The sequence shown here is derived from an EMBL/GenBank/DDBJ whole genome shotgun (WGS) entry which is preliminary data.</text>
</comment>
<evidence type="ECO:0000259" key="9">
    <source>
        <dbReference type="PROSITE" id="PS50881"/>
    </source>
</evidence>
<dbReference type="InterPro" id="IPR018192">
    <property type="entry name" value="Ribosomal_uS5_N_CS"/>
</dbReference>
<dbReference type="SUPFAM" id="SSF54211">
    <property type="entry name" value="Ribosomal protein S5 domain 2-like"/>
    <property type="match status" value="1"/>
</dbReference>
<dbReference type="SUPFAM" id="SSF54768">
    <property type="entry name" value="dsRNA-binding domain-like"/>
    <property type="match status" value="1"/>
</dbReference>
<organism evidence="10 11">
    <name type="scientific">Candidatus Uhrbacteria bacterium GW2011_GWC1_41_20</name>
    <dbReference type="NCBI Taxonomy" id="1618983"/>
    <lineage>
        <taxon>Bacteria</taxon>
        <taxon>Candidatus Uhriibacteriota</taxon>
    </lineage>
</organism>
<dbReference type="Proteomes" id="UP000033930">
    <property type="component" value="Unassembled WGS sequence"/>
</dbReference>
<evidence type="ECO:0000256" key="7">
    <source>
        <dbReference type="RuleBase" id="RU003823"/>
    </source>
</evidence>
<dbReference type="AlphaFoldDB" id="A0A0G0VEP1"/>
<dbReference type="PROSITE" id="PS50881">
    <property type="entry name" value="S5_DSRBD"/>
    <property type="match status" value="1"/>
</dbReference>